<protein>
    <submittedName>
        <fullName evidence="3">Short chain dehydrogenase</fullName>
    </submittedName>
</protein>
<keyword evidence="2" id="KW-0560">Oxidoreductase</keyword>
<dbReference type="GO" id="GO:0016491">
    <property type="term" value="F:oxidoreductase activity"/>
    <property type="evidence" value="ECO:0007669"/>
    <property type="project" value="UniProtKB-KW"/>
</dbReference>
<dbReference type="InterPro" id="IPR051019">
    <property type="entry name" value="VLCFA-Steroid_DH"/>
</dbReference>
<dbReference type="GeneID" id="59297976"/>
<dbReference type="SUPFAM" id="SSF51735">
    <property type="entry name" value="NAD(P)-binding Rossmann-fold domains"/>
    <property type="match status" value="1"/>
</dbReference>
<evidence type="ECO:0000313" key="4">
    <source>
        <dbReference type="Proteomes" id="UP000530670"/>
    </source>
</evidence>
<proteinExistence type="inferred from homology"/>
<dbReference type="RefSeq" id="XP_037211553.1">
    <property type="nucleotide sequence ID" value="XM_037345706.1"/>
</dbReference>
<organism evidence="3 4">
    <name type="scientific">Fusarium tjaetaba</name>
    <dbReference type="NCBI Taxonomy" id="1567544"/>
    <lineage>
        <taxon>Eukaryota</taxon>
        <taxon>Fungi</taxon>
        <taxon>Dikarya</taxon>
        <taxon>Ascomycota</taxon>
        <taxon>Pezizomycotina</taxon>
        <taxon>Sordariomycetes</taxon>
        <taxon>Hypocreomycetidae</taxon>
        <taxon>Hypocreales</taxon>
        <taxon>Nectriaceae</taxon>
        <taxon>Fusarium</taxon>
        <taxon>Fusarium fujikuroi species complex</taxon>
    </lineage>
</organism>
<dbReference type="PANTHER" id="PTHR43899">
    <property type="entry name" value="RH59310P"/>
    <property type="match status" value="1"/>
</dbReference>
<dbReference type="Pfam" id="PF00106">
    <property type="entry name" value="adh_short"/>
    <property type="match status" value="1"/>
</dbReference>
<dbReference type="OrthoDB" id="47007at2759"/>
<dbReference type="EMBL" id="JAAQRI010000025">
    <property type="protein sequence ID" value="KAF5648431.1"/>
    <property type="molecule type" value="Genomic_DNA"/>
</dbReference>
<dbReference type="GO" id="GO:0005783">
    <property type="term" value="C:endoplasmic reticulum"/>
    <property type="evidence" value="ECO:0007669"/>
    <property type="project" value="TreeGrafter"/>
</dbReference>
<dbReference type="AlphaFoldDB" id="A0A8H5S8D3"/>
<dbReference type="InterPro" id="IPR036291">
    <property type="entry name" value="NAD(P)-bd_dom_sf"/>
</dbReference>
<name>A0A8H5S8D3_9HYPO</name>
<evidence type="ECO:0000313" key="3">
    <source>
        <dbReference type="EMBL" id="KAF5648431.1"/>
    </source>
</evidence>
<reference evidence="3 4" key="1">
    <citation type="submission" date="2020-05" db="EMBL/GenBank/DDBJ databases">
        <title>Identification and distribution of gene clusters putatively required for synthesis of sphingolipid metabolism inhibitors in phylogenetically diverse species of the filamentous fungus Fusarium.</title>
        <authorList>
            <person name="Kim H.-S."/>
            <person name="Busman M."/>
            <person name="Brown D.W."/>
            <person name="Divon H."/>
            <person name="Uhlig S."/>
            <person name="Proctor R.H."/>
        </authorList>
    </citation>
    <scope>NUCLEOTIDE SEQUENCE [LARGE SCALE GENOMIC DNA]</scope>
    <source>
        <strain evidence="3 4">NRRL 66243</strain>
    </source>
</reference>
<dbReference type="Proteomes" id="UP000530670">
    <property type="component" value="Unassembled WGS sequence"/>
</dbReference>
<sequence length="233" mass="25995">MNTSLYRSLLPRPFDLQAGNLAQLAGIDYFHHVRAFQKETVTVLSILGAVISLQWALGASSFFHTYCLHRSKIHRYNHVSSEGSVAWALVTGAAGGIGYDIVRELAEKGFNVVLHGRVEQDLLAAMARVHDEFPDRNFRMLLADPTALGTRGFFYRQSYGNWRMERKLDLEVIKNELSKLNLTVLINCANAEAGHAVDLAGILDENEKSIWKHVNSDALSNTALSRSSSNAHW</sequence>
<comment type="similarity">
    <text evidence="1">Belongs to the short-chain dehydrogenases/reductases (SDR) family.</text>
</comment>
<evidence type="ECO:0000256" key="1">
    <source>
        <dbReference type="ARBA" id="ARBA00006484"/>
    </source>
</evidence>
<dbReference type="Gene3D" id="3.40.50.720">
    <property type="entry name" value="NAD(P)-binding Rossmann-like Domain"/>
    <property type="match status" value="1"/>
</dbReference>
<comment type="caution">
    <text evidence="3">The sequence shown here is derived from an EMBL/GenBank/DDBJ whole genome shotgun (WGS) entry which is preliminary data.</text>
</comment>
<evidence type="ECO:0000256" key="2">
    <source>
        <dbReference type="ARBA" id="ARBA00023002"/>
    </source>
</evidence>
<gene>
    <name evidence="3" type="ORF">FTJAE_1264</name>
</gene>
<dbReference type="PANTHER" id="PTHR43899:SF13">
    <property type="entry name" value="RH59310P"/>
    <property type="match status" value="1"/>
</dbReference>
<keyword evidence="4" id="KW-1185">Reference proteome</keyword>
<dbReference type="InterPro" id="IPR002347">
    <property type="entry name" value="SDR_fam"/>
</dbReference>
<accession>A0A8H5S8D3</accession>